<dbReference type="OrthoDB" id="7916272at2"/>
<dbReference type="EMBL" id="FWFZ01000003">
    <property type="protein sequence ID" value="SLN27097.1"/>
    <property type="molecule type" value="Genomic_DNA"/>
</dbReference>
<reference evidence="1 2" key="1">
    <citation type="submission" date="2017-03" db="EMBL/GenBank/DDBJ databases">
        <authorList>
            <person name="Afonso C.L."/>
            <person name="Miller P.J."/>
            <person name="Scott M.A."/>
            <person name="Spackman E."/>
            <person name="Goraichik I."/>
            <person name="Dimitrov K.M."/>
            <person name="Suarez D.L."/>
            <person name="Swayne D.E."/>
        </authorList>
    </citation>
    <scope>NUCLEOTIDE SEQUENCE [LARGE SCALE GENOMIC DNA]</scope>
    <source>
        <strain evidence="1 2">CECT 7023</strain>
    </source>
</reference>
<evidence type="ECO:0000313" key="2">
    <source>
        <dbReference type="Proteomes" id="UP000193900"/>
    </source>
</evidence>
<name>A0A1Y5RWK2_9RHOB</name>
<organism evidence="1 2">
    <name type="scientific">Roseisalinus antarcticus</name>
    <dbReference type="NCBI Taxonomy" id="254357"/>
    <lineage>
        <taxon>Bacteria</taxon>
        <taxon>Pseudomonadati</taxon>
        <taxon>Pseudomonadota</taxon>
        <taxon>Alphaproteobacteria</taxon>
        <taxon>Rhodobacterales</taxon>
        <taxon>Roseobacteraceae</taxon>
        <taxon>Roseisalinus</taxon>
    </lineage>
</organism>
<sequence>MDHFKTTIPGLDAPASSVFAVTPDDSADLAVATRGINVTTAGHVRITTVDGSEAVIFVAAGGVFPVRAQRIWATGTDAAGIVGLY</sequence>
<evidence type="ECO:0000313" key="1">
    <source>
        <dbReference type="EMBL" id="SLN27097.1"/>
    </source>
</evidence>
<protein>
    <submittedName>
        <fullName evidence="1">Uncharacterized protein</fullName>
    </submittedName>
</protein>
<gene>
    <name evidence="1" type="ORF">ROA7023_00853</name>
</gene>
<dbReference type="RefSeq" id="WP_085877771.1">
    <property type="nucleotide sequence ID" value="NZ_FWFZ01000003.1"/>
</dbReference>
<dbReference type="AlphaFoldDB" id="A0A1Y5RWK2"/>
<proteinExistence type="predicted"/>
<accession>A0A1Y5RWK2</accession>
<keyword evidence="2" id="KW-1185">Reference proteome</keyword>
<dbReference type="Proteomes" id="UP000193900">
    <property type="component" value="Unassembled WGS sequence"/>
</dbReference>